<dbReference type="PANTHER" id="PTHR35007">
    <property type="entry name" value="INTEGRAL MEMBRANE PROTEIN-RELATED"/>
    <property type="match status" value="1"/>
</dbReference>
<keyword evidence="10" id="KW-1185">Reference proteome</keyword>
<dbReference type="EMBL" id="CP072829">
    <property type="protein sequence ID" value="QTU83915.1"/>
    <property type="molecule type" value="Genomic_DNA"/>
</dbReference>
<keyword evidence="5 6" id="KW-0472">Membrane</keyword>
<comment type="subcellular location">
    <subcellularLocation>
        <location evidence="1">Cell membrane</location>
        <topology evidence="1">Multi-pass membrane protein</topology>
    </subcellularLocation>
</comment>
<dbReference type="Proteomes" id="UP000636394">
    <property type="component" value="Unassembled WGS sequence"/>
</dbReference>
<dbReference type="Proteomes" id="UP000671910">
    <property type="component" value="Chromosome"/>
</dbReference>
<dbReference type="AlphaFoldDB" id="A0A9E6MQ25"/>
<feature type="transmembrane region" description="Helical" evidence="6">
    <location>
        <begin position="289"/>
        <end position="309"/>
    </location>
</feature>
<evidence type="ECO:0000259" key="7">
    <source>
        <dbReference type="Pfam" id="PF00482"/>
    </source>
</evidence>
<dbReference type="PANTHER" id="PTHR35007:SF2">
    <property type="entry name" value="PILUS ASSEMBLE PROTEIN"/>
    <property type="match status" value="1"/>
</dbReference>
<keyword evidence="4 6" id="KW-1133">Transmembrane helix</keyword>
<evidence type="ECO:0000313" key="11">
    <source>
        <dbReference type="Proteomes" id="UP000671910"/>
    </source>
</evidence>
<evidence type="ECO:0000256" key="1">
    <source>
        <dbReference type="ARBA" id="ARBA00004651"/>
    </source>
</evidence>
<proteinExistence type="predicted"/>
<dbReference type="RefSeq" id="WP_165058763.1">
    <property type="nucleotide sequence ID" value="NZ_CP072829.1"/>
</dbReference>
<dbReference type="EMBL" id="WPCR01000005">
    <property type="protein sequence ID" value="NHM14044.1"/>
    <property type="molecule type" value="Genomic_DNA"/>
</dbReference>
<evidence type="ECO:0000256" key="5">
    <source>
        <dbReference type="ARBA" id="ARBA00023136"/>
    </source>
</evidence>
<evidence type="ECO:0000313" key="8">
    <source>
        <dbReference type="EMBL" id="NHM14044.1"/>
    </source>
</evidence>
<organism evidence="9 11">
    <name type="scientific">Xiamenia xianingshaonis</name>
    <dbReference type="NCBI Taxonomy" id="2682776"/>
    <lineage>
        <taxon>Bacteria</taxon>
        <taxon>Bacillati</taxon>
        <taxon>Actinomycetota</taxon>
        <taxon>Coriobacteriia</taxon>
        <taxon>Eggerthellales</taxon>
        <taxon>Eggerthellaceae</taxon>
        <taxon>Xiamenia</taxon>
    </lineage>
</organism>
<keyword evidence="2" id="KW-1003">Cell membrane</keyword>
<sequence length="312" mass="33692">MSGWTGVLEIAAAASAGCVGWMSWQAWQAKRDASARWAAMRRSAGLDRRTEKALSLNDRILKYLAHLSQTLALGASRPLLPAGSLSRMRRWFVEMRPKAGLSSDCTADGFLEASLRLGLAFTAACALLGALFSEYLLVIGALAGFVAGCSAPLRALKALERDRSLMLGRDLPEMLEVCALGLRSGLSFDRSFALYGAHFDTALAQECAHAQSLWSMGLASREDALRGLAQRYDSKPFRRIVESMVRSLRFGSSLVEVLESSAGQARADYRAAIEEKVAKAPVKMMVPTGALILPAMLLLVLGPVLLQLMEGL</sequence>
<reference evidence="9" key="2">
    <citation type="submission" date="2021-04" db="EMBL/GenBank/DDBJ databases">
        <title>Novel species in family Eggerthellaceae.</title>
        <authorList>
            <person name="Zhang G."/>
        </authorList>
    </citation>
    <scope>NUCLEOTIDE SEQUENCE</scope>
    <source>
        <strain evidence="9">Zg-886</strain>
    </source>
</reference>
<evidence type="ECO:0000256" key="4">
    <source>
        <dbReference type="ARBA" id="ARBA00022989"/>
    </source>
</evidence>
<evidence type="ECO:0000313" key="9">
    <source>
        <dbReference type="EMBL" id="QTU83915.1"/>
    </source>
</evidence>
<accession>A0A9E6MQ25</accession>
<evidence type="ECO:0000313" key="10">
    <source>
        <dbReference type="Proteomes" id="UP000636394"/>
    </source>
</evidence>
<reference evidence="8 10" key="1">
    <citation type="submission" date="2019-11" db="EMBL/GenBank/DDBJ databases">
        <title>Eggerthellaceae novel genus isolated from the rectal contents of marmort.</title>
        <authorList>
            <person name="Zhang G."/>
        </authorList>
    </citation>
    <scope>NUCLEOTIDE SEQUENCE [LARGE SCALE GENOMIC DNA]</scope>
    <source>
        <strain evidence="8">Zg-886</strain>
        <strain evidence="10">zg-886</strain>
    </source>
</reference>
<keyword evidence="3 6" id="KW-0812">Transmembrane</keyword>
<dbReference type="Pfam" id="PF00482">
    <property type="entry name" value="T2SSF"/>
    <property type="match status" value="1"/>
</dbReference>
<dbReference type="InterPro" id="IPR018076">
    <property type="entry name" value="T2SS_GspF_dom"/>
</dbReference>
<dbReference type="KEGG" id="ebz:J7S26_05950"/>
<name>A0A9E6MQ25_9ACTN</name>
<evidence type="ECO:0000256" key="2">
    <source>
        <dbReference type="ARBA" id="ARBA00022475"/>
    </source>
</evidence>
<feature type="domain" description="Type II secretion system protein GspF" evidence="7">
    <location>
        <begin position="175"/>
        <end position="301"/>
    </location>
</feature>
<evidence type="ECO:0000256" key="3">
    <source>
        <dbReference type="ARBA" id="ARBA00022692"/>
    </source>
</evidence>
<dbReference type="GO" id="GO:0005886">
    <property type="term" value="C:plasma membrane"/>
    <property type="evidence" value="ECO:0007669"/>
    <property type="project" value="UniProtKB-SubCell"/>
</dbReference>
<protein>
    <submittedName>
        <fullName evidence="9">Type II secretion system F family protein</fullName>
    </submittedName>
    <submittedName>
        <fullName evidence="8">Type II secretion system protein</fullName>
    </submittedName>
</protein>
<gene>
    <name evidence="8" type="ORF">GMI68_04575</name>
    <name evidence="9" type="ORF">J7S26_05950</name>
</gene>
<evidence type="ECO:0000256" key="6">
    <source>
        <dbReference type="SAM" id="Phobius"/>
    </source>
</evidence>